<organism evidence="1 2">
    <name type="scientific">Candidatus Viridilinea mediisalina</name>
    <dbReference type="NCBI Taxonomy" id="2024553"/>
    <lineage>
        <taxon>Bacteria</taxon>
        <taxon>Bacillati</taxon>
        <taxon>Chloroflexota</taxon>
        <taxon>Chloroflexia</taxon>
        <taxon>Chloroflexales</taxon>
        <taxon>Chloroflexineae</taxon>
        <taxon>Oscillochloridaceae</taxon>
        <taxon>Candidatus Viridilinea</taxon>
    </lineage>
</organism>
<accession>A0A2A6RM96</accession>
<dbReference type="InterPro" id="IPR043519">
    <property type="entry name" value="NT_sf"/>
</dbReference>
<dbReference type="AlphaFoldDB" id="A0A2A6RM96"/>
<sequence length="73" mass="8630">NSVHAWSDIDLVVIQETQERFLDRSTRLIRLLRPQVGLDIFVYTPAEFRQLAQERTFVRNEIVAKGRVLYERG</sequence>
<feature type="non-terminal residue" evidence="1">
    <location>
        <position position="1"/>
    </location>
</feature>
<protein>
    <recommendedName>
        <fullName evidence="3">Polymerase beta nucleotidyltransferase domain-containing protein</fullName>
    </recommendedName>
</protein>
<evidence type="ECO:0000313" key="2">
    <source>
        <dbReference type="Proteomes" id="UP000220527"/>
    </source>
</evidence>
<gene>
    <name evidence="1" type="ORF">CJ255_05460</name>
</gene>
<dbReference type="SUPFAM" id="SSF81301">
    <property type="entry name" value="Nucleotidyltransferase"/>
    <property type="match status" value="1"/>
</dbReference>
<evidence type="ECO:0000313" key="1">
    <source>
        <dbReference type="EMBL" id="PDW04021.1"/>
    </source>
</evidence>
<reference evidence="2" key="1">
    <citation type="submission" date="2017-08" db="EMBL/GenBank/DDBJ databases">
        <authorList>
            <person name="Grouzdev D.S."/>
            <person name="Gaisin V.A."/>
            <person name="Rysina M.S."/>
            <person name="Gorlenko V.M."/>
        </authorList>
    </citation>
    <scope>NUCLEOTIDE SEQUENCE [LARGE SCALE GENOMIC DNA]</scope>
    <source>
        <strain evidence="2">Kir15-3F</strain>
    </source>
</reference>
<dbReference type="Gene3D" id="3.30.460.10">
    <property type="entry name" value="Beta Polymerase, domain 2"/>
    <property type="match status" value="1"/>
</dbReference>
<proteinExistence type="predicted"/>
<dbReference type="Proteomes" id="UP000220527">
    <property type="component" value="Unassembled WGS sequence"/>
</dbReference>
<evidence type="ECO:0008006" key="3">
    <source>
        <dbReference type="Google" id="ProtNLM"/>
    </source>
</evidence>
<dbReference type="EMBL" id="NQWI01000016">
    <property type="protein sequence ID" value="PDW04021.1"/>
    <property type="molecule type" value="Genomic_DNA"/>
</dbReference>
<keyword evidence="2" id="KW-1185">Reference proteome</keyword>
<name>A0A2A6RM96_9CHLR</name>
<comment type="caution">
    <text evidence="1">The sequence shown here is derived from an EMBL/GenBank/DDBJ whole genome shotgun (WGS) entry which is preliminary data.</text>
</comment>